<dbReference type="GO" id="GO:0003676">
    <property type="term" value="F:nucleic acid binding"/>
    <property type="evidence" value="ECO:0007669"/>
    <property type="project" value="InterPro"/>
</dbReference>
<evidence type="ECO:0000259" key="5">
    <source>
        <dbReference type="Pfam" id="PF05175"/>
    </source>
</evidence>
<keyword evidence="4" id="KW-0949">S-adenosyl-L-methionine</keyword>
<dbReference type="GO" id="GO:0008276">
    <property type="term" value="F:protein methyltransferase activity"/>
    <property type="evidence" value="ECO:0007669"/>
    <property type="project" value="TreeGrafter"/>
</dbReference>
<protein>
    <recommendedName>
        <fullName evidence="5">Methyltransferase small domain-containing protein</fullName>
    </recommendedName>
</protein>
<evidence type="ECO:0000256" key="3">
    <source>
        <dbReference type="ARBA" id="ARBA00022679"/>
    </source>
</evidence>
<comment type="similarity">
    <text evidence="1">Belongs to the eukaryotic/archaeal PrmC-related family.</text>
</comment>
<name>A0A7J3UYI7_9CREN</name>
<dbReference type="InterPro" id="IPR002052">
    <property type="entry name" value="DNA_methylase_N6_adenine_CS"/>
</dbReference>
<keyword evidence="3" id="KW-0808">Transferase</keyword>
<dbReference type="CDD" id="cd02440">
    <property type="entry name" value="AdoMet_MTases"/>
    <property type="match status" value="1"/>
</dbReference>
<dbReference type="EMBL" id="DRVT01000017">
    <property type="protein sequence ID" value="HHI48844.1"/>
    <property type="molecule type" value="Genomic_DNA"/>
</dbReference>
<evidence type="ECO:0000256" key="4">
    <source>
        <dbReference type="ARBA" id="ARBA00022691"/>
    </source>
</evidence>
<dbReference type="Pfam" id="PF05175">
    <property type="entry name" value="MTS"/>
    <property type="match status" value="1"/>
</dbReference>
<gene>
    <name evidence="6" type="ORF">ENL91_01580</name>
</gene>
<dbReference type="GO" id="GO:0032259">
    <property type="term" value="P:methylation"/>
    <property type="evidence" value="ECO:0007669"/>
    <property type="project" value="UniProtKB-KW"/>
</dbReference>
<comment type="caution">
    <text evidence="6">The sequence shown here is derived from an EMBL/GenBank/DDBJ whole genome shotgun (WGS) entry which is preliminary data.</text>
</comment>
<evidence type="ECO:0000256" key="2">
    <source>
        <dbReference type="ARBA" id="ARBA00022603"/>
    </source>
</evidence>
<evidence type="ECO:0000313" key="6">
    <source>
        <dbReference type="EMBL" id="HHI48844.1"/>
    </source>
</evidence>
<dbReference type="PANTHER" id="PTHR45875">
    <property type="entry name" value="METHYLTRANSFERASE N6AMT1"/>
    <property type="match status" value="1"/>
</dbReference>
<dbReference type="InterPro" id="IPR007848">
    <property type="entry name" value="Small_mtfrase_dom"/>
</dbReference>
<organism evidence="6">
    <name type="scientific">Candidatus Methanosuratincola petrocarbonis</name>
    <name type="common">ex Vanwonterghem et al. 2016</name>
    <dbReference type="NCBI Taxonomy" id="1867261"/>
    <lineage>
        <taxon>Archaea</taxon>
        <taxon>Thermoproteota</taxon>
        <taxon>Methanosuratincolia</taxon>
        <taxon>Candidatus Methanomethylicales</taxon>
        <taxon>Candidatus Methanomethylicaceae</taxon>
        <taxon>Candidatus Methanosuratincola (ex Vanwonterghem et al. 2016)</taxon>
    </lineage>
</organism>
<evidence type="ECO:0000256" key="1">
    <source>
        <dbReference type="ARBA" id="ARBA00006149"/>
    </source>
</evidence>
<accession>A0A7J3UYI7</accession>
<dbReference type="InterPro" id="IPR052190">
    <property type="entry name" value="Euk-Arch_PrmC-MTase"/>
</dbReference>
<dbReference type="PROSITE" id="PS00092">
    <property type="entry name" value="N6_MTASE"/>
    <property type="match status" value="1"/>
</dbReference>
<dbReference type="Gene3D" id="3.40.50.150">
    <property type="entry name" value="Vaccinia Virus protein VP39"/>
    <property type="match status" value="1"/>
</dbReference>
<dbReference type="InterPro" id="IPR004557">
    <property type="entry name" value="PrmC-related"/>
</dbReference>
<dbReference type="AlphaFoldDB" id="A0A7J3UYI7"/>
<dbReference type="SUPFAM" id="SSF53335">
    <property type="entry name" value="S-adenosyl-L-methionine-dependent methyltransferases"/>
    <property type="match status" value="1"/>
</dbReference>
<dbReference type="GO" id="GO:0035657">
    <property type="term" value="C:eRF1 methyltransferase complex"/>
    <property type="evidence" value="ECO:0007669"/>
    <property type="project" value="TreeGrafter"/>
</dbReference>
<proteinExistence type="inferred from homology"/>
<dbReference type="NCBIfam" id="NF011529">
    <property type="entry name" value="PRK14968.1-3"/>
    <property type="match status" value="1"/>
</dbReference>
<keyword evidence="2" id="KW-0489">Methyltransferase</keyword>
<dbReference type="NCBIfam" id="TIGR00537">
    <property type="entry name" value="hemK_rel_arch"/>
    <property type="match status" value="1"/>
</dbReference>
<feature type="domain" description="Methyltransferase small" evidence="5">
    <location>
        <begin position="21"/>
        <end position="160"/>
    </location>
</feature>
<sequence>MRIRGLEIRVFDGVYPPSEDTFLLMDAVSGERAARGLELCSGTGAVGLSIASRVGEMVAVDLNPAAATNTLLNYRENGMTAHVVVGDLFSPLHGEFDLILMNPPYLPDGDGAPADLAWSGGASGRLIIDRFISEVGDFLSPGGRAYMLQSSLNGIHESIERAESEGLDAQVVGRRDFEFESLVVIRMIRKA</sequence>
<dbReference type="InterPro" id="IPR029063">
    <property type="entry name" value="SAM-dependent_MTases_sf"/>
</dbReference>
<reference evidence="6" key="1">
    <citation type="journal article" date="2020" name="mSystems">
        <title>Genome- and Community-Level Interaction Insights into Carbon Utilization and Element Cycling Functions of Hydrothermarchaeota in Hydrothermal Sediment.</title>
        <authorList>
            <person name="Zhou Z."/>
            <person name="Liu Y."/>
            <person name="Xu W."/>
            <person name="Pan J."/>
            <person name="Luo Z.H."/>
            <person name="Li M."/>
        </authorList>
    </citation>
    <scope>NUCLEOTIDE SEQUENCE [LARGE SCALE GENOMIC DNA]</scope>
    <source>
        <strain evidence="6">SpSt-1038</strain>
    </source>
</reference>
<dbReference type="PANTHER" id="PTHR45875:SF1">
    <property type="entry name" value="METHYLTRANSFERASE N6AMT1"/>
    <property type="match status" value="1"/>
</dbReference>
<dbReference type="GO" id="GO:0008757">
    <property type="term" value="F:S-adenosylmethionine-dependent methyltransferase activity"/>
    <property type="evidence" value="ECO:0007669"/>
    <property type="project" value="TreeGrafter"/>
</dbReference>